<reference evidence="1 2" key="1">
    <citation type="journal article" date="2018" name="IMA Fungus">
        <title>IMA Genome-F 9: Draft genome sequence of Annulohypoxylon stygium, Aspergillus mulundensis, Berkeleyomyces basicola (syn. Thielaviopsis basicola), Ceratocystis smalleyi, two Cercospora beticola strains, Coleophoma cylindrospora, Fusarium fracticaudum, Phialophora cf. hyalina, and Morchella septimelata.</title>
        <authorList>
            <person name="Wingfield B.D."/>
            <person name="Bills G.F."/>
            <person name="Dong Y."/>
            <person name="Huang W."/>
            <person name="Nel W.J."/>
            <person name="Swalarsk-Parry B.S."/>
            <person name="Vaghefi N."/>
            <person name="Wilken P.M."/>
            <person name="An Z."/>
            <person name="de Beer Z.W."/>
            <person name="De Vos L."/>
            <person name="Chen L."/>
            <person name="Duong T.A."/>
            <person name="Gao Y."/>
            <person name="Hammerbacher A."/>
            <person name="Kikkert J.R."/>
            <person name="Li Y."/>
            <person name="Li H."/>
            <person name="Li K."/>
            <person name="Li Q."/>
            <person name="Liu X."/>
            <person name="Ma X."/>
            <person name="Naidoo K."/>
            <person name="Pethybridge S.J."/>
            <person name="Sun J."/>
            <person name="Steenkamp E.T."/>
            <person name="van der Nest M.A."/>
            <person name="van Wyk S."/>
            <person name="Wingfield M.J."/>
            <person name="Xiong C."/>
            <person name="Yue Q."/>
            <person name="Zhang X."/>
        </authorList>
    </citation>
    <scope>NUCLEOTIDE SEQUENCE [LARGE SCALE GENOMIC DNA]</scope>
    <source>
        <strain evidence="1 2">BP 5553</strain>
    </source>
</reference>
<accession>A0A370U3R6</accession>
<organism evidence="1 2">
    <name type="scientific">Venustampulla echinocandica</name>
    <dbReference type="NCBI Taxonomy" id="2656787"/>
    <lineage>
        <taxon>Eukaryota</taxon>
        <taxon>Fungi</taxon>
        <taxon>Dikarya</taxon>
        <taxon>Ascomycota</taxon>
        <taxon>Pezizomycotina</taxon>
        <taxon>Leotiomycetes</taxon>
        <taxon>Helotiales</taxon>
        <taxon>Pleuroascaceae</taxon>
        <taxon>Venustampulla</taxon>
    </lineage>
</organism>
<dbReference type="GeneID" id="43595249"/>
<dbReference type="RefSeq" id="XP_031875077.1">
    <property type="nucleotide sequence ID" value="XM_032011023.1"/>
</dbReference>
<proteinExistence type="predicted"/>
<dbReference type="AlphaFoldDB" id="A0A370U3R6"/>
<evidence type="ECO:0000313" key="1">
    <source>
        <dbReference type="EMBL" id="RDL42421.1"/>
    </source>
</evidence>
<dbReference type="Proteomes" id="UP000254866">
    <property type="component" value="Unassembled WGS sequence"/>
</dbReference>
<dbReference type="EMBL" id="NPIC01000001">
    <property type="protein sequence ID" value="RDL42421.1"/>
    <property type="molecule type" value="Genomic_DNA"/>
</dbReference>
<evidence type="ECO:0000313" key="2">
    <source>
        <dbReference type="Proteomes" id="UP000254866"/>
    </source>
</evidence>
<sequence length="171" mass="19023">MQVVSTVVQLRDTPENARAGKEVVRRNPLASATVASAQSYNFLINTNGYPPEGPKRRMTGAFAFQCGPPFNDQVVVATPSRKKLVRKLLWSREQLFLESKTNFLYTLDYLRIAQVPFARVLLPTILASSLIDPDAVTAVVVVLMPGSLFSSRSLTLSQWNLMAGFWKHHCA</sequence>
<keyword evidence="2" id="KW-1185">Reference proteome</keyword>
<protein>
    <submittedName>
        <fullName evidence="1">Uncharacterized protein</fullName>
    </submittedName>
</protein>
<name>A0A370U3R6_9HELO</name>
<gene>
    <name evidence="1" type="ORF">BP5553_02400</name>
</gene>
<comment type="caution">
    <text evidence="1">The sequence shown here is derived from an EMBL/GenBank/DDBJ whole genome shotgun (WGS) entry which is preliminary data.</text>
</comment>